<comment type="catalytic activity">
    <reaction evidence="12">
        <text>Couples ATP hydrolysis with the unwinding of duplex DNA by translocating in the 3'-5' direction.</text>
        <dbReference type="EC" id="5.6.2.4"/>
    </reaction>
</comment>
<name>A0A8T4IH98_9SPHN</name>
<feature type="binding site" evidence="12">
    <location>
        <position position="462"/>
    </location>
    <ligand>
        <name>Zn(2+)</name>
        <dbReference type="ChEBI" id="CHEBI:29105"/>
        <label>2</label>
    </ligand>
</feature>
<dbReference type="InterPro" id="IPR014001">
    <property type="entry name" value="Helicase_ATP-bd"/>
</dbReference>
<gene>
    <name evidence="12" type="primary">priA</name>
    <name evidence="14" type="ORF">J7S20_12955</name>
</gene>
<dbReference type="GO" id="GO:0043138">
    <property type="term" value="F:3'-5' DNA helicase activity"/>
    <property type="evidence" value="ECO:0007669"/>
    <property type="project" value="UniProtKB-EC"/>
</dbReference>
<comment type="subunit">
    <text evidence="12">Component of the replication restart primosome.</text>
</comment>
<feature type="domain" description="Helicase ATP-binding" evidence="13">
    <location>
        <begin position="205"/>
        <end position="371"/>
    </location>
</feature>
<reference evidence="14" key="1">
    <citation type="submission" date="2021-04" db="EMBL/GenBank/DDBJ databases">
        <title>Ouciella asimina sp. nov., isolated from the surface seawater in the hydrothermal field of Okinawa Trough.</title>
        <authorList>
            <person name="Shuang W."/>
        </authorList>
    </citation>
    <scope>NUCLEOTIDE SEQUENCE</scope>
    <source>
        <strain evidence="14">LXI357</strain>
    </source>
</reference>
<evidence type="ECO:0000256" key="9">
    <source>
        <dbReference type="ARBA" id="ARBA00023125"/>
    </source>
</evidence>
<dbReference type="InterPro" id="IPR042115">
    <property type="entry name" value="PriA_3primeBD_sf"/>
</dbReference>
<evidence type="ECO:0000256" key="11">
    <source>
        <dbReference type="ARBA" id="ARBA00048988"/>
    </source>
</evidence>
<evidence type="ECO:0000259" key="13">
    <source>
        <dbReference type="PROSITE" id="PS51192"/>
    </source>
</evidence>
<accession>A0A8T4IH98</accession>
<dbReference type="GO" id="GO:0016787">
    <property type="term" value="F:hydrolase activity"/>
    <property type="evidence" value="ECO:0007669"/>
    <property type="project" value="UniProtKB-KW"/>
</dbReference>
<sequence length="723" mass="79102">MPGNRVRVLVLNAALGPLDYRVPHGMEVGPGSIVVVPLGPRQLIGVVWEAERLPAEEVGDNRLRNLIAVADAPPIPAPLRRLVEWTSDYYLAAPASVLRMALASTSALEGAKTTVEYRATGEVPARMTPQREQALERIGERQGLVRELATIADVSDGVIRGLVKTGAIEAVEVDIDSPFAMPDPSFAPPELSTMQADVASVLRQAVGAEQFQPFLLDGVTGSGKTEVYFEAVAAAIAAGRQTLVLLPEIALTEPFLTRFEARFGCDPVAWHSDLRQSQRRRAWRAIASGQALVTVGARSALFLPYRNLGLIVVDEAHETSFKQEEGVHYHARDVAVMRGLFEKCPVVLASATPAIETRHQVELGRYEELKLPGRYGVAELPELKAIDLIRHPPERGRWIAPPLVNQIDATLERGEQVLLFLNRRGYAPLTLCRHCGHRFQCPNCTAWMVEHRLIGRLACHHCGHYMPTPKACPECKEEDMLVACGPGVERIADEAAALWPDAKLAIVTSDTISSPARAAEFVRRMEAGEIDIVVGTQLVTKGYHFPNLTLVGVIDADLGLEGGDLRAAERTFQQIMQVAGRAGRGEKPGKVLIQTHSPQAPVMQALVTGDAESFYAAETEMRRDADAPPFGRYAAIVVSAEEKELAEDVARTIGRAAPEIEDMMVFGPAPAPLAMLRGRHRFRLLVHARRALDVQDVIRDWLGALDWSPKVRVAVDIDPYSFL</sequence>
<comment type="function">
    <text evidence="12">Initiates the restart of stalled replication forks, which reloads the replicative helicase on sites other than the origin of replication. Recognizes and binds to abandoned replication forks and remodels them to uncover a helicase loading site. Promotes assembly of the primosome at these replication forks.</text>
</comment>
<dbReference type="PANTHER" id="PTHR30580:SF0">
    <property type="entry name" value="PRIMOSOMAL PROTEIN N"/>
    <property type="match status" value="1"/>
</dbReference>
<dbReference type="Gene3D" id="3.40.1440.60">
    <property type="entry name" value="PriA, 3(prime) DNA-binding domain"/>
    <property type="match status" value="1"/>
</dbReference>
<dbReference type="GO" id="GO:0006270">
    <property type="term" value="P:DNA replication initiation"/>
    <property type="evidence" value="ECO:0007669"/>
    <property type="project" value="TreeGrafter"/>
</dbReference>
<comment type="catalytic activity">
    <reaction evidence="11 12">
        <text>ATP + H2O = ADP + phosphate + H(+)</text>
        <dbReference type="Rhea" id="RHEA:13065"/>
        <dbReference type="ChEBI" id="CHEBI:15377"/>
        <dbReference type="ChEBI" id="CHEBI:15378"/>
        <dbReference type="ChEBI" id="CHEBI:30616"/>
        <dbReference type="ChEBI" id="CHEBI:43474"/>
        <dbReference type="ChEBI" id="CHEBI:456216"/>
        <dbReference type="EC" id="5.6.2.4"/>
    </reaction>
</comment>
<evidence type="ECO:0000313" key="15">
    <source>
        <dbReference type="Proteomes" id="UP000676996"/>
    </source>
</evidence>
<evidence type="ECO:0000256" key="3">
    <source>
        <dbReference type="ARBA" id="ARBA00022723"/>
    </source>
</evidence>
<dbReference type="GO" id="GO:0005524">
    <property type="term" value="F:ATP binding"/>
    <property type="evidence" value="ECO:0007669"/>
    <property type="project" value="UniProtKB-UniRule"/>
</dbReference>
<dbReference type="Proteomes" id="UP000676996">
    <property type="component" value="Unassembled WGS sequence"/>
</dbReference>
<dbReference type="InterPro" id="IPR027417">
    <property type="entry name" value="P-loop_NTPase"/>
</dbReference>
<keyword evidence="5 12" id="KW-0378">Hydrolase</keyword>
<dbReference type="GO" id="GO:0006269">
    <property type="term" value="P:DNA replication, synthesis of primer"/>
    <property type="evidence" value="ECO:0007669"/>
    <property type="project" value="UniProtKB-KW"/>
</dbReference>
<evidence type="ECO:0000256" key="5">
    <source>
        <dbReference type="ARBA" id="ARBA00022801"/>
    </source>
</evidence>
<comment type="similarity">
    <text evidence="12">Belongs to the helicase family. PriA subfamily.</text>
</comment>
<dbReference type="EC" id="5.6.2.4" evidence="12"/>
<dbReference type="PROSITE" id="PS51192">
    <property type="entry name" value="HELICASE_ATP_BIND_1"/>
    <property type="match status" value="1"/>
</dbReference>
<evidence type="ECO:0000313" key="14">
    <source>
        <dbReference type="EMBL" id="MBR0553412.1"/>
    </source>
</evidence>
<dbReference type="Pfam" id="PF00270">
    <property type="entry name" value="DEAD"/>
    <property type="match status" value="1"/>
</dbReference>
<organism evidence="14 15">
    <name type="scientific">Stakelama marina</name>
    <dbReference type="NCBI Taxonomy" id="2826939"/>
    <lineage>
        <taxon>Bacteria</taxon>
        <taxon>Pseudomonadati</taxon>
        <taxon>Pseudomonadota</taxon>
        <taxon>Alphaproteobacteria</taxon>
        <taxon>Sphingomonadales</taxon>
        <taxon>Sphingomonadaceae</taxon>
        <taxon>Stakelama</taxon>
    </lineage>
</organism>
<evidence type="ECO:0000256" key="4">
    <source>
        <dbReference type="ARBA" id="ARBA00022741"/>
    </source>
</evidence>
<dbReference type="EMBL" id="JAGRQC010000004">
    <property type="protein sequence ID" value="MBR0553412.1"/>
    <property type="molecule type" value="Genomic_DNA"/>
</dbReference>
<dbReference type="Gene3D" id="3.40.50.300">
    <property type="entry name" value="P-loop containing nucleotide triphosphate hydrolases"/>
    <property type="match status" value="2"/>
</dbReference>
<dbReference type="CDD" id="cd17929">
    <property type="entry name" value="DEXHc_priA"/>
    <property type="match status" value="1"/>
</dbReference>
<feature type="binding site" evidence="12">
    <location>
        <position position="435"/>
    </location>
    <ligand>
        <name>Zn(2+)</name>
        <dbReference type="ChEBI" id="CHEBI:29105"/>
        <label>1</label>
    </ligand>
</feature>
<dbReference type="GO" id="GO:0006302">
    <property type="term" value="P:double-strand break repair"/>
    <property type="evidence" value="ECO:0007669"/>
    <property type="project" value="InterPro"/>
</dbReference>
<evidence type="ECO:0000256" key="6">
    <source>
        <dbReference type="ARBA" id="ARBA00022806"/>
    </source>
</evidence>
<keyword evidence="2 12" id="KW-0235">DNA replication</keyword>
<keyword evidence="4 12" id="KW-0547">Nucleotide-binding</keyword>
<dbReference type="InterPro" id="IPR005259">
    <property type="entry name" value="PriA"/>
</dbReference>
<evidence type="ECO:0000256" key="8">
    <source>
        <dbReference type="ARBA" id="ARBA00022840"/>
    </source>
</evidence>
<feature type="binding site" evidence="12">
    <location>
        <position position="459"/>
    </location>
    <ligand>
        <name>Zn(2+)</name>
        <dbReference type="ChEBI" id="CHEBI:29105"/>
        <label>2</label>
    </ligand>
</feature>
<feature type="binding site" evidence="12">
    <location>
        <position position="475"/>
    </location>
    <ligand>
        <name>Zn(2+)</name>
        <dbReference type="ChEBI" id="CHEBI:29105"/>
        <label>1</label>
    </ligand>
</feature>
<feature type="binding site" evidence="12">
    <location>
        <position position="444"/>
    </location>
    <ligand>
        <name>Zn(2+)</name>
        <dbReference type="ChEBI" id="CHEBI:29105"/>
        <label>2</label>
    </ligand>
</feature>
<feature type="binding site" evidence="12">
    <location>
        <position position="441"/>
    </location>
    <ligand>
        <name>Zn(2+)</name>
        <dbReference type="ChEBI" id="CHEBI:29105"/>
        <label>2</label>
    </ligand>
</feature>
<evidence type="ECO:0000256" key="7">
    <source>
        <dbReference type="ARBA" id="ARBA00022833"/>
    </source>
</evidence>
<dbReference type="InterPro" id="IPR011545">
    <property type="entry name" value="DEAD/DEAH_box_helicase_dom"/>
</dbReference>
<dbReference type="GO" id="GO:1990077">
    <property type="term" value="C:primosome complex"/>
    <property type="evidence" value="ECO:0007669"/>
    <property type="project" value="UniProtKB-UniRule"/>
</dbReference>
<keyword evidence="1 12" id="KW-0639">Primosome</keyword>
<evidence type="ECO:0000256" key="2">
    <source>
        <dbReference type="ARBA" id="ARBA00022705"/>
    </source>
</evidence>
<dbReference type="Pfam" id="PF17764">
    <property type="entry name" value="PriA_3primeBD"/>
    <property type="match status" value="1"/>
</dbReference>
<keyword evidence="6 12" id="KW-0347">Helicase</keyword>
<dbReference type="RefSeq" id="WP_284054676.1">
    <property type="nucleotide sequence ID" value="NZ_JAGRQC010000004.1"/>
</dbReference>
<dbReference type="FunFam" id="3.40.50.300:FF:000489">
    <property type="entry name" value="Primosome assembly protein PriA"/>
    <property type="match status" value="1"/>
</dbReference>
<comment type="caution">
    <text evidence="14">The sequence shown here is derived from an EMBL/GenBank/DDBJ whole genome shotgun (WGS) entry which is preliminary data.</text>
</comment>
<dbReference type="SUPFAM" id="SSF52540">
    <property type="entry name" value="P-loop containing nucleoside triphosphate hydrolases"/>
    <property type="match status" value="1"/>
</dbReference>
<protein>
    <recommendedName>
        <fullName evidence="12">Replication restart protein PriA</fullName>
    </recommendedName>
    <alternativeName>
        <fullName evidence="12">ATP-dependent DNA helicase PriA</fullName>
        <ecNumber evidence="12">5.6.2.4</ecNumber>
    </alternativeName>
    <alternativeName>
        <fullName evidence="12">DNA 3'-5' helicase PriA</fullName>
    </alternativeName>
</protein>
<keyword evidence="7 12" id="KW-0862">Zinc</keyword>
<dbReference type="GO" id="GO:0008270">
    <property type="term" value="F:zinc ion binding"/>
    <property type="evidence" value="ECO:0007669"/>
    <property type="project" value="UniProtKB-UniRule"/>
</dbReference>
<evidence type="ECO:0000256" key="10">
    <source>
        <dbReference type="ARBA" id="ARBA00023235"/>
    </source>
</evidence>
<comment type="cofactor">
    <cofactor evidence="12">
        <name>Zn(2+)</name>
        <dbReference type="ChEBI" id="CHEBI:29105"/>
    </cofactor>
    <text evidence="12">Binds 2 zinc ions per subunit.</text>
</comment>
<dbReference type="InterPro" id="IPR040498">
    <property type="entry name" value="PriA_CRR"/>
</dbReference>
<keyword evidence="15" id="KW-1185">Reference proteome</keyword>
<dbReference type="GO" id="GO:0003677">
    <property type="term" value="F:DNA binding"/>
    <property type="evidence" value="ECO:0007669"/>
    <property type="project" value="UniProtKB-UniRule"/>
</dbReference>
<feature type="binding site" evidence="12">
    <location>
        <position position="432"/>
    </location>
    <ligand>
        <name>Zn(2+)</name>
        <dbReference type="ChEBI" id="CHEBI:29105"/>
        <label>1</label>
    </ligand>
</feature>
<dbReference type="NCBIfam" id="TIGR00595">
    <property type="entry name" value="priA"/>
    <property type="match status" value="1"/>
</dbReference>
<dbReference type="PANTHER" id="PTHR30580">
    <property type="entry name" value="PRIMOSOMAL PROTEIN N"/>
    <property type="match status" value="1"/>
</dbReference>
<dbReference type="AlphaFoldDB" id="A0A8T4IH98"/>
<keyword evidence="8 12" id="KW-0067">ATP-binding</keyword>
<dbReference type="InterPro" id="IPR041222">
    <property type="entry name" value="PriA_3primeBD"/>
</dbReference>
<dbReference type="NCBIfam" id="NF004070">
    <property type="entry name" value="PRK05580.2-2"/>
    <property type="match status" value="1"/>
</dbReference>
<keyword evidence="3 12" id="KW-0479">Metal-binding</keyword>
<dbReference type="Pfam" id="PF18074">
    <property type="entry name" value="PriA_C"/>
    <property type="match status" value="1"/>
</dbReference>
<dbReference type="SMART" id="SM00487">
    <property type="entry name" value="DEXDc"/>
    <property type="match status" value="1"/>
</dbReference>
<dbReference type="GO" id="GO:0006310">
    <property type="term" value="P:DNA recombination"/>
    <property type="evidence" value="ECO:0007669"/>
    <property type="project" value="InterPro"/>
</dbReference>
<keyword evidence="10 12" id="KW-0413">Isomerase</keyword>
<proteinExistence type="inferred from homology"/>
<feature type="binding site" evidence="12">
    <location>
        <position position="472"/>
    </location>
    <ligand>
        <name>Zn(2+)</name>
        <dbReference type="ChEBI" id="CHEBI:29105"/>
        <label>1</label>
    </ligand>
</feature>
<evidence type="ECO:0000256" key="1">
    <source>
        <dbReference type="ARBA" id="ARBA00022515"/>
    </source>
</evidence>
<dbReference type="Pfam" id="PF18319">
    <property type="entry name" value="Zn_ribbon_PriA"/>
    <property type="match status" value="1"/>
</dbReference>
<evidence type="ECO:0000256" key="12">
    <source>
        <dbReference type="HAMAP-Rule" id="MF_00983"/>
    </source>
</evidence>
<keyword evidence="9 12" id="KW-0238">DNA-binding</keyword>
<dbReference type="HAMAP" id="MF_00983">
    <property type="entry name" value="PriA"/>
    <property type="match status" value="1"/>
</dbReference>
<dbReference type="InterPro" id="IPR041236">
    <property type="entry name" value="PriA_C"/>
</dbReference>